<keyword evidence="3" id="KW-1185">Reference proteome</keyword>
<proteinExistence type="predicted"/>
<name>A0AAD8LKE6_BABGI</name>
<evidence type="ECO:0000313" key="3">
    <source>
        <dbReference type="Proteomes" id="UP001230268"/>
    </source>
</evidence>
<reference evidence="2" key="1">
    <citation type="submission" date="2023-08" db="EMBL/GenBank/DDBJ databases">
        <title>Draft sequence of the Babesia gibsoni genome.</title>
        <authorList>
            <person name="Yamagishi J.Y."/>
            <person name="Xuan X.X."/>
        </authorList>
    </citation>
    <scope>NUCLEOTIDE SEQUENCE</scope>
    <source>
        <strain evidence="2">Azabu</strain>
    </source>
</reference>
<sequence length="374" mass="41455">MDPLRPKAPGYLPSNTSRDGTPVDSADYGRSTYYYHHPQQRMPGTGTPRGIPPGQMSLPPQDRMHMTMQQEGMQHKGVVLPQQGMMQIPGYSRGIPSDHNMQGISGLAKQSGYKNGHQQQEMTMIDQPSNVVNVNQGRARMRMSQAPQNMMGATGVVDEGNNQRVNTIQFTQPTQEGLPPESTTLASGNTTIDPNEQFPLEGRNPDYEVLDAVDPALSIDTEAIIHKLESVTSLSRAENTSYLITDDTFERFGETIAEILNMQSQILESCQLLPNANGEMGPALISMDEEKLDRMIEASSRLFEGVTAVSEEMHDITDKLPPFYTRYIPYFRNLKVTAGDTTSFSHTAAPELAISRHLVRLQKQLLADKGPKHL</sequence>
<feature type="compositionally biased region" description="Low complexity" evidence="1">
    <location>
        <begin position="43"/>
        <end position="54"/>
    </location>
</feature>
<feature type="region of interest" description="Disordered" evidence="1">
    <location>
        <begin position="1"/>
        <end position="59"/>
    </location>
</feature>
<accession>A0AAD8LKE6</accession>
<evidence type="ECO:0000256" key="1">
    <source>
        <dbReference type="SAM" id="MobiDB-lite"/>
    </source>
</evidence>
<evidence type="ECO:0000313" key="2">
    <source>
        <dbReference type="EMBL" id="KAK1443098.1"/>
    </source>
</evidence>
<dbReference type="AlphaFoldDB" id="A0AAD8LKE6"/>
<comment type="caution">
    <text evidence="2">The sequence shown here is derived from an EMBL/GenBank/DDBJ whole genome shotgun (WGS) entry which is preliminary data.</text>
</comment>
<gene>
    <name evidence="2" type="ORF">BgAZ_306160</name>
</gene>
<dbReference type="Proteomes" id="UP001230268">
    <property type="component" value="Unassembled WGS sequence"/>
</dbReference>
<organism evidence="2 3">
    <name type="scientific">Babesia gibsoni</name>
    <dbReference type="NCBI Taxonomy" id="33632"/>
    <lineage>
        <taxon>Eukaryota</taxon>
        <taxon>Sar</taxon>
        <taxon>Alveolata</taxon>
        <taxon>Apicomplexa</taxon>
        <taxon>Aconoidasida</taxon>
        <taxon>Piroplasmida</taxon>
        <taxon>Babesiidae</taxon>
        <taxon>Babesia</taxon>
    </lineage>
</organism>
<protein>
    <submittedName>
        <fullName evidence="2">Uncharacterized protein</fullName>
    </submittedName>
</protein>
<dbReference type="EMBL" id="JAVEPI010000003">
    <property type="protein sequence ID" value="KAK1443098.1"/>
    <property type="molecule type" value="Genomic_DNA"/>
</dbReference>